<feature type="domain" description="Flagellin N-terminal" evidence="6">
    <location>
        <begin position="7"/>
        <end position="141"/>
    </location>
</feature>
<dbReference type="SUPFAM" id="SSF64518">
    <property type="entry name" value="Phase 1 flagellin"/>
    <property type="match status" value="1"/>
</dbReference>
<dbReference type="Gene3D" id="6.10.10.10">
    <property type="entry name" value="Flagellar export chaperone, C-terminal domain"/>
    <property type="match status" value="1"/>
</dbReference>
<dbReference type="Pfam" id="PF00700">
    <property type="entry name" value="Flagellin_C"/>
    <property type="match status" value="1"/>
</dbReference>
<dbReference type="GO" id="GO:0005198">
    <property type="term" value="F:structural molecule activity"/>
    <property type="evidence" value="ECO:0007669"/>
    <property type="project" value="InterPro"/>
</dbReference>
<dbReference type="InterPro" id="IPR013384">
    <property type="entry name" value="Flagell_FlgL"/>
</dbReference>
<organism evidence="8 10">
    <name type="scientific">Aliidiomarina maris</name>
    <dbReference type="NCBI Taxonomy" id="531312"/>
    <lineage>
        <taxon>Bacteria</taxon>
        <taxon>Pseudomonadati</taxon>
        <taxon>Pseudomonadota</taxon>
        <taxon>Gammaproteobacteria</taxon>
        <taxon>Alteromonadales</taxon>
        <taxon>Idiomarinaceae</taxon>
        <taxon>Aliidiomarina</taxon>
    </lineage>
</organism>
<feature type="domain" description="Flagellin C-terminal" evidence="7">
    <location>
        <begin position="318"/>
        <end position="406"/>
    </location>
</feature>
<keyword evidence="8" id="KW-0966">Cell projection</keyword>
<dbReference type="GO" id="GO:0009424">
    <property type="term" value="C:bacterial-type flagellum hook"/>
    <property type="evidence" value="ECO:0007669"/>
    <property type="project" value="InterPro"/>
</dbReference>
<dbReference type="EMBL" id="QLMD01000002">
    <property type="protein sequence ID" value="RAK00726.1"/>
    <property type="molecule type" value="Genomic_DNA"/>
</dbReference>
<dbReference type="Proteomes" id="UP000249203">
    <property type="component" value="Unassembled WGS sequence"/>
</dbReference>
<evidence type="ECO:0000259" key="6">
    <source>
        <dbReference type="Pfam" id="PF00669"/>
    </source>
</evidence>
<evidence type="ECO:0000313" key="10">
    <source>
        <dbReference type="Proteomes" id="UP000249203"/>
    </source>
</evidence>
<dbReference type="Pfam" id="PF00669">
    <property type="entry name" value="Flagellin_N"/>
    <property type="match status" value="1"/>
</dbReference>
<protein>
    <submittedName>
        <fullName evidence="8 9">Flagellar hook-associated protein 3</fullName>
    </submittedName>
</protein>
<dbReference type="Proteomes" id="UP000287865">
    <property type="component" value="Unassembled WGS sequence"/>
</dbReference>
<evidence type="ECO:0000256" key="5">
    <source>
        <dbReference type="ARBA" id="ARBA00023143"/>
    </source>
</evidence>
<sequence>MRLSTSQIYDKGLSSVIDRQNKLVKVQDQIARETKILTPADDPAGKAQTLALTDRIKQNEQFQKNSQLVLNDLSRQESVMSNISESLFRAKELFVQAGNGAYDFNDRQSLALEIEVLRDNVLDMMNARNENGDYLFAGYQTEVKPFELNPVTGVYDYLGDNGAKQVQVTSSLQIQSSTSGAEAFQQTPVELRARVGNVGGDVTGASTLLTDRAQFEAFHRANYDKQDPANNLYQVALDDGAGTFSVTDSGGNVIATGPYVAGESIEFNGVQVNPEGTAANGTIEIRLGQPQQNIATVLNDMVNLLNNPNINDAQLAEGIEFALADLDAAETSLGSVRARTGSRMNSANTAILTNADFAIANKDTRSRIQDVDYAEAMTELIKQDTALQAAQATFTRITRLSLFDYLR</sequence>
<reference evidence="8 10" key="2">
    <citation type="submission" date="2018-06" db="EMBL/GenBank/DDBJ databases">
        <title>Genomic Encyclopedia of Type Strains, Phase III (KMG-III): the genomes of soil and plant-associated and newly described type strains.</title>
        <authorList>
            <person name="Whitman W."/>
        </authorList>
    </citation>
    <scope>NUCLEOTIDE SEQUENCE [LARGE SCALE GENOMIC DNA]</scope>
    <source>
        <strain evidence="8 10">CGMCC 1.15366</strain>
    </source>
</reference>
<evidence type="ECO:0000256" key="2">
    <source>
        <dbReference type="ARBA" id="ARBA00004613"/>
    </source>
</evidence>
<accession>A0A327X2V6</accession>
<dbReference type="InterPro" id="IPR042187">
    <property type="entry name" value="Flagellin_C_sub2"/>
</dbReference>
<dbReference type="Gene3D" id="1.20.1330.10">
    <property type="entry name" value="f41 fragment of flagellin, N-terminal domain"/>
    <property type="match status" value="1"/>
</dbReference>
<dbReference type="RefSeq" id="WP_111568513.1">
    <property type="nucleotide sequence ID" value="NZ_PIPK01000003.1"/>
</dbReference>
<dbReference type="PANTHER" id="PTHR42792">
    <property type="entry name" value="FLAGELLIN"/>
    <property type="match status" value="1"/>
</dbReference>
<proteinExistence type="inferred from homology"/>
<keyword evidence="5" id="KW-0975">Bacterial flagellum</keyword>
<dbReference type="OrthoDB" id="9768249at2"/>
<evidence type="ECO:0000313" key="9">
    <source>
        <dbReference type="EMBL" id="RUO27275.1"/>
    </source>
</evidence>
<gene>
    <name evidence="9" type="primary">flgL</name>
    <name evidence="8" type="ORF">B0I24_102151</name>
    <name evidence="9" type="ORF">CWE07_04825</name>
</gene>
<evidence type="ECO:0000256" key="1">
    <source>
        <dbReference type="ARBA" id="ARBA00004365"/>
    </source>
</evidence>
<evidence type="ECO:0000256" key="3">
    <source>
        <dbReference type="ARBA" id="ARBA00005709"/>
    </source>
</evidence>
<dbReference type="AlphaFoldDB" id="A0A327X2V6"/>
<dbReference type="EMBL" id="PIPK01000003">
    <property type="protein sequence ID" value="RUO27275.1"/>
    <property type="molecule type" value="Genomic_DNA"/>
</dbReference>
<dbReference type="GO" id="GO:0005576">
    <property type="term" value="C:extracellular region"/>
    <property type="evidence" value="ECO:0007669"/>
    <property type="project" value="UniProtKB-SubCell"/>
</dbReference>
<dbReference type="InterPro" id="IPR046358">
    <property type="entry name" value="Flagellin_C"/>
</dbReference>
<dbReference type="NCBIfam" id="TIGR02550">
    <property type="entry name" value="flagell_flgL"/>
    <property type="match status" value="1"/>
</dbReference>
<keyword evidence="4" id="KW-0964">Secreted</keyword>
<name>A0A327X2V6_9GAMM</name>
<reference evidence="9 11" key="1">
    <citation type="journal article" date="2018" name="Front. Microbiol.">
        <title>Genome-Based Analysis Reveals the Taxonomy and Diversity of the Family Idiomarinaceae.</title>
        <authorList>
            <person name="Liu Y."/>
            <person name="Lai Q."/>
            <person name="Shao Z."/>
        </authorList>
    </citation>
    <scope>NUCLEOTIDE SEQUENCE [LARGE SCALE GENOMIC DNA]</scope>
    <source>
        <strain evidence="9 11">CF12-14</strain>
    </source>
</reference>
<evidence type="ECO:0000259" key="7">
    <source>
        <dbReference type="Pfam" id="PF00700"/>
    </source>
</evidence>
<dbReference type="GO" id="GO:0071973">
    <property type="term" value="P:bacterial-type flagellum-dependent cell motility"/>
    <property type="evidence" value="ECO:0007669"/>
    <property type="project" value="InterPro"/>
</dbReference>
<keyword evidence="8" id="KW-0969">Cilium</keyword>
<dbReference type="InterPro" id="IPR001029">
    <property type="entry name" value="Flagellin_N"/>
</dbReference>
<dbReference type="PANTHER" id="PTHR42792:SF1">
    <property type="entry name" value="FLAGELLAR HOOK-ASSOCIATED PROTEIN 3"/>
    <property type="match status" value="1"/>
</dbReference>
<keyword evidence="11" id="KW-1185">Reference proteome</keyword>
<dbReference type="InterPro" id="IPR001492">
    <property type="entry name" value="Flagellin"/>
</dbReference>
<comment type="similarity">
    <text evidence="3">Belongs to the bacterial flagellin family.</text>
</comment>
<evidence type="ECO:0000313" key="11">
    <source>
        <dbReference type="Proteomes" id="UP000287865"/>
    </source>
</evidence>
<comment type="subcellular location">
    <subcellularLocation>
        <location evidence="1">Bacterial flagellum</location>
    </subcellularLocation>
    <subcellularLocation>
        <location evidence="2">Secreted</location>
    </subcellularLocation>
</comment>
<evidence type="ECO:0000256" key="4">
    <source>
        <dbReference type="ARBA" id="ARBA00022525"/>
    </source>
</evidence>
<keyword evidence="8" id="KW-0282">Flagellum</keyword>
<comment type="caution">
    <text evidence="8">The sequence shown here is derived from an EMBL/GenBank/DDBJ whole genome shotgun (WGS) entry which is preliminary data.</text>
</comment>
<evidence type="ECO:0000313" key="8">
    <source>
        <dbReference type="EMBL" id="RAK00726.1"/>
    </source>
</evidence>